<dbReference type="KEGG" id="merd:EB233_16095"/>
<reference evidence="1 2" key="1">
    <citation type="submission" date="2018-10" db="EMBL/GenBank/DDBJ databases">
        <authorList>
            <person name="Perry B.J."/>
            <person name="Sullivan J.T."/>
            <person name="Murphy R.J.T."/>
            <person name="Ramsay J.P."/>
            <person name="Ronson C.W."/>
        </authorList>
    </citation>
    <scope>NUCLEOTIDE SEQUENCE [LARGE SCALE GENOMIC DNA]</scope>
    <source>
        <strain evidence="1 2">NZP2014</strain>
    </source>
</reference>
<dbReference type="InterPro" id="IPR012808">
    <property type="entry name" value="CHP02453"/>
</dbReference>
<evidence type="ECO:0000313" key="1">
    <source>
        <dbReference type="EMBL" id="QKC76844.1"/>
    </source>
</evidence>
<dbReference type="PANTHER" id="PTHR36452:SF1">
    <property type="entry name" value="DUF2461 DOMAIN-CONTAINING PROTEIN"/>
    <property type="match status" value="1"/>
</dbReference>
<dbReference type="PIRSF" id="PIRSF028451">
    <property type="entry name" value="UCP028451"/>
    <property type="match status" value="1"/>
</dbReference>
<protein>
    <submittedName>
        <fullName evidence="1">DUF2461 domain-containing protein</fullName>
    </submittedName>
</protein>
<dbReference type="NCBIfam" id="TIGR02453">
    <property type="entry name" value="TIGR02453 family protein"/>
    <property type="match status" value="1"/>
</dbReference>
<organism evidence="1 2">
    <name type="scientific">Mesorhizobium erdmanii</name>
    <dbReference type="NCBI Taxonomy" id="1777866"/>
    <lineage>
        <taxon>Bacteria</taxon>
        <taxon>Pseudomonadati</taxon>
        <taxon>Pseudomonadota</taxon>
        <taxon>Alphaproteobacteria</taxon>
        <taxon>Hyphomicrobiales</taxon>
        <taxon>Phyllobacteriaceae</taxon>
        <taxon>Mesorhizobium</taxon>
    </lineage>
</organism>
<keyword evidence="2" id="KW-1185">Reference proteome</keyword>
<sequence>MTDGAFKGFGPKAIPFLKALDFHQSREWFLENRDLFEQELRDPLGDLVDTLTQRFTDAGLGLRGDRKKSLFRINRDVRFAKDKRPYNRHVSAILSPDGSKAVQGVFYIHIGLEGCFAGVAWWQPEAALLLAMRRAIETWPDRFRAMVKALKKNGLELDAEGAMKRTPRGFEHVTDKDLVGAIRSRHFAVRHAIDPAGIQTVALVDELVDFTLRAKPLLDWGRAIEGNVPEC</sequence>
<accession>A0A6M7UI22</accession>
<dbReference type="Proteomes" id="UP000503339">
    <property type="component" value="Chromosome"/>
</dbReference>
<dbReference type="InterPro" id="IPR015996">
    <property type="entry name" value="UCP028451"/>
</dbReference>
<gene>
    <name evidence="1" type="ORF">EB233_16095</name>
</gene>
<proteinExistence type="predicted"/>
<dbReference type="PANTHER" id="PTHR36452">
    <property type="entry name" value="CHROMOSOME 12, WHOLE GENOME SHOTGUN SEQUENCE"/>
    <property type="match status" value="1"/>
</dbReference>
<name>A0A6M7UI22_9HYPH</name>
<dbReference type="AlphaFoldDB" id="A0A6M7UI22"/>
<dbReference type="RefSeq" id="WP_064988169.1">
    <property type="nucleotide sequence ID" value="NZ_CP033361.1"/>
</dbReference>
<dbReference type="Pfam" id="PF09365">
    <property type="entry name" value="DUF2461"/>
    <property type="match status" value="1"/>
</dbReference>
<evidence type="ECO:0000313" key="2">
    <source>
        <dbReference type="Proteomes" id="UP000503339"/>
    </source>
</evidence>
<dbReference type="EMBL" id="CP033361">
    <property type="protein sequence ID" value="QKC76844.1"/>
    <property type="molecule type" value="Genomic_DNA"/>
</dbReference>